<gene>
    <name evidence="3" type="ORF">HMPREF9429_01507</name>
</gene>
<dbReference type="EMBL" id="AECS01000039">
    <property type="protein sequence ID" value="EFQ03565.1"/>
    <property type="molecule type" value="Genomic_DNA"/>
</dbReference>
<dbReference type="PANTHER" id="PTHR21294:SF17">
    <property type="entry name" value="PROTEIN FIXA"/>
    <property type="match status" value="1"/>
</dbReference>
<protein>
    <recommendedName>
        <fullName evidence="1">Electron transfer flavoprotein small subunit</fullName>
    </recommendedName>
</protein>
<evidence type="ECO:0000313" key="4">
    <source>
        <dbReference type="Proteomes" id="UP000003195"/>
    </source>
</evidence>
<dbReference type="SMART" id="SM00893">
    <property type="entry name" value="ETF"/>
    <property type="match status" value="1"/>
</dbReference>
<reference evidence="3 4" key="1">
    <citation type="submission" date="2010-08" db="EMBL/GenBank/DDBJ databases">
        <authorList>
            <person name="Weinstock G."/>
            <person name="Sodergren E."/>
            <person name="Clifton S."/>
            <person name="Fulton L."/>
            <person name="Fulton B."/>
            <person name="Courtney L."/>
            <person name="Fronick C."/>
            <person name="Harrison M."/>
            <person name="Strong C."/>
            <person name="Farmer C."/>
            <person name="Delahaunty K."/>
            <person name="Markovic C."/>
            <person name="Hall O."/>
            <person name="Minx P."/>
            <person name="Tomlinson C."/>
            <person name="Mitreva M."/>
            <person name="Hou S."/>
            <person name="Chen J."/>
            <person name="Wollam A."/>
            <person name="Pepin K.H."/>
            <person name="Johnson M."/>
            <person name="Bhonagiri V."/>
            <person name="Zhang X."/>
            <person name="Suruliraj S."/>
            <person name="Warren W."/>
            <person name="Chinwalla A."/>
            <person name="Mardis E.R."/>
            <person name="Wilson R.K."/>
        </authorList>
    </citation>
    <scope>NUCLEOTIDE SEQUENCE [LARGE SCALE GENOMIC DNA]</scope>
    <source>
        <strain evidence="3 4">F0359</strain>
    </source>
</reference>
<dbReference type="PIRSF" id="PIRSF000090">
    <property type="entry name" value="Beta-ETF"/>
    <property type="match status" value="1"/>
</dbReference>
<evidence type="ECO:0000313" key="3">
    <source>
        <dbReference type="EMBL" id="EFQ03565.1"/>
    </source>
</evidence>
<dbReference type="Proteomes" id="UP000003195">
    <property type="component" value="Unassembled WGS sequence"/>
</dbReference>
<dbReference type="Pfam" id="PF01012">
    <property type="entry name" value="ETF"/>
    <property type="match status" value="1"/>
</dbReference>
<feature type="domain" description="Electron transfer flavoprotein alpha/beta-subunit N-terminal" evidence="2">
    <location>
        <begin position="24"/>
        <end position="214"/>
    </location>
</feature>
<dbReference type="Gene3D" id="3.40.50.620">
    <property type="entry name" value="HUPs"/>
    <property type="match status" value="1"/>
</dbReference>
<keyword evidence="4" id="KW-1185">Reference proteome</keyword>
<dbReference type="InterPro" id="IPR014729">
    <property type="entry name" value="Rossmann-like_a/b/a_fold"/>
</dbReference>
<organism evidence="3 4">
    <name type="scientific">Megasphaera micronuciformis F0359</name>
    <dbReference type="NCBI Taxonomy" id="706434"/>
    <lineage>
        <taxon>Bacteria</taxon>
        <taxon>Bacillati</taxon>
        <taxon>Bacillota</taxon>
        <taxon>Negativicutes</taxon>
        <taxon>Veillonellales</taxon>
        <taxon>Veillonellaceae</taxon>
        <taxon>Megasphaera</taxon>
    </lineage>
</organism>
<dbReference type="PANTHER" id="PTHR21294">
    <property type="entry name" value="ELECTRON TRANSFER FLAVOPROTEIN BETA-SUBUNIT"/>
    <property type="match status" value="1"/>
</dbReference>
<proteinExistence type="predicted"/>
<dbReference type="SUPFAM" id="SSF52402">
    <property type="entry name" value="Adenine nucleotide alpha hydrolases-like"/>
    <property type="match status" value="1"/>
</dbReference>
<dbReference type="InterPro" id="IPR012255">
    <property type="entry name" value="ETF_b"/>
</dbReference>
<dbReference type="AlphaFoldDB" id="E2ZDK3"/>
<evidence type="ECO:0000259" key="2">
    <source>
        <dbReference type="SMART" id="SM00893"/>
    </source>
</evidence>
<dbReference type="HOGENOM" id="CLU_060196_2_1_9"/>
<dbReference type="InterPro" id="IPR033948">
    <property type="entry name" value="ETF_beta_N"/>
</dbReference>
<accession>E2ZDK3</accession>
<dbReference type="eggNOG" id="COG2086">
    <property type="taxonomic scope" value="Bacteria"/>
</dbReference>
<comment type="caution">
    <text evidence="3">The sequence shown here is derived from an EMBL/GenBank/DDBJ whole genome shotgun (WGS) entry which is preliminary data.</text>
</comment>
<sequence>MKMNIAVLVKQVPSVSDIELDPKTNNLVRIGAPSMLNPVDLHAIEAALAVKDSVGGTVTLISMGMATAADAMRDGIAMGADKGVLVSDERMAGSDTLATGKILAKAIEKIGSVDLVFTGRQSTDGDTGQIPPAVAQRLGMSLLTYAEEVETTADGLVITRKNCGGTEKVKAPLPLVCSVSETANTPRSANIRGKMNAKKAVFDTWRLEDLGLAPEEAGKAGSATAVAGVFAPEKHTVGIMIEGADEKAAIAELFKKLAADHIV</sequence>
<evidence type="ECO:0000256" key="1">
    <source>
        <dbReference type="ARBA" id="ARBA00042002"/>
    </source>
</evidence>
<dbReference type="CDD" id="cd01714">
    <property type="entry name" value="ETF_beta"/>
    <property type="match status" value="1"/>
</dbReference>
<name>E2ZDK3_9FIRM</name>
<dbReference type="GO" id="GO:0009055">
    <property type="term" value="F:electron transfer activity"/>
    <property type="evidence" value="ECO:0007669"/>
    <property type="project" value="InterPro"/>
</dbReference>
<dbReference type="InterPro" id="IPR014730">
    <property type="entry name" value="ETF_a/b_N"/>
</dbReference>
<dbReference type="STRING" id="706434.HMPREF9429_01507"/>